<feature type="transmembrane region" description="Helical" evidence="7">
    <location>
        <begin position="227"/>
        <end position="250"/>
    </location>
</feature>
<keyword evidence="2" id="KW-0813">Transport</keyword>
<dbReference type="OrthoDB" id="9762833at2"/>
<dbReference type="InterPro" id="IPR000175">
    <property type="entry name" value="Na/ntran_symport"/>
</dbReference>
<dbReference type="Pfam" id="PF00209">
    <property type="entry name" value="SNF"/>
    <property type="match status" value="2"/>
</dbReference>
<dbReference type="AlphaFoldDB" id="A0A1V2DSM9"/>
<evidence type="ECO:0000313" key="9">
    <source>
        <dbReference type="Proteomes" id="UP000189339"/>
    </source>
</evidence>
<dbReference type="PROSITE" id="PS50267">
    <property type="entry name" value="NA_NEUROTRAN_SYMP_3"/>
    <property type="match status" value="1"/>
</dbReference>
<feature type="region of interest" description="Disordered" evidence="6">
    <location>
        <begin position="480"/>
        <end position="531"/>
    </location>
</feature>
<feature type="transmembrane region" description="Helical" evidence="7">
    <location>
        <begin position="262"/>
        <end position="283"/>
    </location>
</feature>
<feature type="transmembrane region" description="Helical" evidence="7">
    <location>
        <begin position="12"/>
        <end position="33"/>
    </location>
</feature>
<keyword evidence="5 7" id="KW-0472">Membrane</keyword>
<dbReference type="RefSeq" id="WP_076725085.1">
    <property type="nucleotide sequence ID" value="NZ_MSCW01000007.1"/>
</dbReference>
<evidence type="ECO:0000256" key="7">
    <source>
        <dbReference type="SAM" id="Phobius"/>
    </source>
</evidence>
<feature type="transmembrane region" description="Helical" evidence="7">
    <location>
        <begin position="185"/>
        <end position="207"/>
    </location>
</feature>
<dbReference type="InterPro" id="IPR037272">
    <property type="entry name" value="SNS_sf"/>
</dbReference>
<evidence type="ECO:0000256" key="1">
    <source>
        <dbReference type="ARBA" id="ARBA00004141"/>
    </source>
</evidence>
<feature type="transmembrane region" description="Helical" evidence="7">
    <location>
        <begin position="100"/>
        <end position="124"/>
    </location>
</feature>
<feature type="transmembrane region" description="Helical" evidence="7">
    <location>
        <begin position="356"/>
        <end position="377"/>
    </location>
</feature>
<feature type="compositionally biased region" description="Pro residues" evidence="6">
    <location>
        <begin position="499"/>
        <end position="508"/>
    </location>
</feature>
<keyword evidence="4 7" id="KW-1133">Transmembrane helix</keyword>
<evidence type="ECO:0000256" key="6">
    <source>
        <dbReference type="SAM" id="MobiDB-lite"/>
    </source>
</evidence>
<dbReference type="PANTHER" id="PTHR42948:SF1">
    <property type="entry name" value="TRANSPORTER"/>
    <property type="match status" value="1"/>
</dbReference>
<evidence type="ECO:0000256" key="3">
    <source>
        <dbReference type="ARBA" id="ARBA00022692"/>
    </source>
</evidence>
<dbReference type="NCBIfam" id="NF037979">
    <property type="entry name" value="Na_transp"/>
    <property type="match status" value="1"/>
</dbReference>
<comment type="caution">
    <text evidence="8">The sequence shown here is derived from an EMBL/GenBank/DDBJ whole genome shotgun (WGS) entry which is preliminary data.</text>
</comment>
<dbReference type="GO" id="GO:0016020">
    <property type="term" value="C:membrane"/>
    <property type="evidence" value="ECO:0007669"/>
    <property type="project" value="UniProtKB-SubCell"/>
</dbReference>
<evidence type="ECO:0000256" key="5">
    <source>
        <dbReference type="ARBA" id="ARBA00023136"/>
    </source>
</evidence>
<dbReference type="STRING" id="135739.BTO32_11235"/>
<organism evidence="8 9">
    <name type="scientific">Marinobacter lutaoensis</name>
    <dbReference type="NCBI Taxonomy" id="135739"/>
    <lineage>
        <taxon>Bacteria</taxon>
        <taxon>Pseudomonadati</taxon>
        <taxon>Pseudomonadota</taxon>
        <taxon>Gammaproteobacteria</taxon>
        <taxon>Pseudomonadales</taxon>
        <taxon>Marinobacteraceae</taxon>
        <taxon>Marinobacter</taxon>
    </lineage>
</organism>
<evidence type="ECO:0000313" key="8">
    <source>
        <dbReference type="EMBL" id="ONF43617.1"/>
    </source>
</evidence>
<dbReference type="CDD" id="cd10336">
    <property type="entry name" value="SLC6sbd_Tyt1-Like"/>
    <property type="match status" value="1"/>
</dbReference>
<feature type="transmembrane region" description="Helical" evidence="7">
    <location>
        <begin position="295"/>
        <end position="312"/>
    </location>
</feature>
<comment type="subcellular location">
    <subcellularLocation>
        <location evidence="1">Membrane</location>
        <topology evidence="1">Multi-pass membrane protein</topology>
    </subcellularLocation>
</comment>
<keyword evidence="3 7" id="KW-0812">Transmembrane</keyword>
<dbReference type="SUPFAM" id="SSF161070">
    <property type="entry name" value="SNF-like"/>
    <property type="match status" value="1"/>
</dbReference>
<feature type="compositionally biased region" description="Gly residues" evidence="6">
    <location>
        <begin position="482"/>
        <end position="493"/>
    </location>
</feature>
<protein>
    <submittedName>
        <fullName evidence="8">Sodium-dependent transporter</fullName>
    </submittedName>
</protein>
<feature type="transmembrane region" description="Helical" evidence="7">
    <location>
        <begin position="156"/>
        <end position="173"/>
    </location>
</feature>
<sequence>MSRPYQTSIGSFTRKSTFFWASVGATVGLANLWQFPYLASHHGGGLFLLVYLACLLLVTLPLMVTEAAFGRYARHGLVLALDGLVSSARCSRGWMLAGRLGIFAAFLVLSYTAVFGAIGLAYVFQGAVGRFSGGGEAGAAAVLAELVSDPGHYRQFMAWHAFFLVLVVTVSARGVRAGLERSLRLLVPTTLVLMLALFLLAATVGRLDLALDRVLGLHWQDLSWTSVSAALFQAFYTLGLGMGVWTILGAYTAPRTRFKRSLLATVLMDTLVAILAGLTIFALTVGGASAGDAHGFSLLFVLLPASLAPLAASQFLLAAMYLLVVLIVWATALALMEPVVAWLREWTGAPRLFSSVLVGVAVWAAGLLSLLSFNLWADVRLGGATVFRWLELVSGGVLVPVVAVLVSVFAGWCLTRRLAHRLIGETPAAFAAIWYGVLRWVLPVAVVAMGCMYSVASLESVCDAGAAALWCDRGEPLQVPGSGSGRPGDGGDGTAAPAVPGPLEPVPASPGEGADAPENAPNDDEILYHSV</sequence>
<reference evidence="8 9" key="1">
    <citation type="submission" date="2016-12" db="EMBL/GenBank/DDBJ databases">
        <title>Marinobacter lutaoensis whole genome sequencing.</title>
        <authorList>
            <person name="Verma A."/>
            <person name="Krishnamurthi S."/>
        </authorList>
    </citation>
    <scope>NUCLEOTIDE SEQUENCE [LARGE SCALE GENOMIC DNA]</scope>
    <source>
        <strain evidence="8 9">T5054</strain>
    </source>
</reference>
<keyword evidence="9" id="KW-1185">Reference proteome</keyword>
<feature type="transmembrane region" description="Helical" evidence="7">
    <location>
        <begin position="45"/>
        <end position="64"/>
    </location>
</feature>
<feature type="transmembrane region" description="Helical" evidence="7">
    <location>
        <begin position="432"/>
        <end position="455"/>
    </location>
</feature>
<name>A0A1V2DSM9_9GAMM</name>
<feature type="transmembrane region" description="Helical" evidence="7">
    <location>
        <begin position="319"/>
        <end position="336"/>
    </location>
</feature>
<dbReference type="InterPro" id="IPR047218">
    <property type="entry name" value="YocR/YhdH-like"/>
</dbReference>
<dbReference type="PRINTS" id="PR00176">
    <property type="entry name" value="NANEUSMPORT"/>
</dbReference>
<evidence type="ECO:0000256" key="2">
    <source>
        <dbReference type="ARBA" id="ARBA00022448"/>
    </source>
</evidence>
<dbReference type="PANTHER" id="PTHR42948">
    <property type="entry name" value="TRANSPORTER"/>
    <property type="match status" value="1"/>
</dbReference>
<gene>
    <name evidence="8" type="ORF">BTO32_11235</name>
</gene>
<dbReference type="Proteomes" id="UP000189339">
    <property type="component" value="Unassembled WGS sequence"/>
</dbReference>
<accession>A0A1V2DSM9</accession>
<evidence type="ECO:0000256" key="4">
    <source>
        <dbReference type="ARBA" id="ARBA00022989"/>
    </source>
</evidence>
<feature type="transmembrane region" description="Helical" evidence="7">
    <location>
        <begin position="389"/>
        <end position="412"/>
    </location>
</feature>
<dbReference type="EMBL" id="MSCW01000007">
    <property type="protein sequence ID" value="ONF43617.1"/>
    <property type="molecule type" value="Genomic_DNA"/>
</dbReference>
<proteinExistence type="predicted"/>